<sequence length="66" mass="7189">MTLLSVIGFVILLQVITGVALGLCVAYLALRGPRHSLNTTRQLSRYPTPQVWKAAEPAQRTPQASD</sequence>
<keyword evidence="1" id="KW-0812">Transmembrane</keyword>
<feature type="transmembrane region" description="Helical" evidence="1">
    <location>
        <begin position="6"/>
        <end position="30"/>
    </location>
</feature>
<dbReference type="EMBL" id="NHMK01000020">
    <property type="protein sequence ID" value="OWL95007.1"/>
    <property type="molecule type" value="Genomic_DNA"/>
</dbReference>
<comment type="caution">
    <text evidence="2">The sequence shown here is derived from an EMBL/GenBank/DDBJ whole genome shotgun (WGS) entry which is preliminary data.</text>
</comment>
<gene>
    <name evidence="2" type="ORF">CBQ26_13195</name>
</gene>
<name>A0A246BIF6_9DEIO</name>
<dbReference type="RefSeq" id="WP_088249094.1">
    <property type="nucleotide sequence ID" value="NZ_BNAM01000003.1"/>
</dbReference>
<evidence type="ECO:0000256" key="1">
    <source>
        <dbReference type="SAM" id="Phobius"/>
    </source>
</evidence>
<evidence type="ECO:0000313" key="2">
    <source>
        <dbReference type="EMBL" id="OWL95007.1"/>
    </source>
</evidence>
<keyword evidence="1" id="KW-1133">Transmembrane helix</keyword>
<organism evidence="2 3">
    <name type="scientific">Deinococcus indicus</name>
    <dbReference type="NCBI Taxonomy" id="223556"/>
    <lineage>
        <taxon>Bacteria</taxon>
        <taxon>Thermotogati</taxon>
        <taxon>Deinococcota</taxon>
        <taxon>Deinococci</taxon>
        <taxon>Deinococcales</taxon>
        <taxon>Deinococcaceae</taxon>
        <taxon>Deinococcus</taxon>
    </lineage>
</organism>
<accession>A0A246BIF6</accession>
<proteinExistence type="predicted"/>
<dbReference type="OrthoDB" id="9893516at2"/>
<evidence type="ECO:0000313" key="3">
    <source>
        <dbReference type="Proteomes" id="UP000197208"/>
    </source>
</evidence>
<protein>
    <submittedName>
        <fullName evidence="2">Uncharacterized protein</fullName>
    </submittedName>
</protein>
<reference evidence="2 3" key="1">
    <citation type="submission" date="2017-05" db="EMBL/GenBank/DDBJ databases">
        <title>De novo genome assembly of Deniococcus indicus strain DR1.</title>
        <authorList>
            <person name="Chauhan D."/>
            <person name="Yennamalli R.M."/>
            <person name="Priyadarshini R."/>
        </authorList>
    </citation>
    <scope>NUCLEOTIDE SEQUENCE [LARGE SCALE GENOMIC DNA]</scope>
    <source>
        <strain evidence="2 3">DR1</strain>
    </source>
</reference>
<dbReference type="Proteomes" id="UP000197208">
    <property type="component" value="Unassembled WGS sequence"/>
</dbReference>
<dbReference type="AlphaFoldDB" id="A0A246BIF6"/>
<keyword evidence="1" id="KW-0472">Membrane</keyword>
<keyword evidence="3" id="KW-1185">Reference proteome</keyword>